<dbReference type="AlphaFoldDB" id="A0A447U368"/>
<dbReference type="PANTHER" id="PTHR43205">
    <property type="entry name" value="PROSTAGLANDIN REDUCTASE"/>
    <property type="match status" value="1"/>
</dbReference>
<dbReference type="GO" id="GO:0016628">
    <property type="term" value="F:oxidoreductase activity, acting on the CH-CH group of donors, NAD or NADP as acceptor"/>
    <property type="evidence" value="ECO:0007669"/>
    <property type="project" value="InterPro"/>
</dbReference>
<dbReference type="PANTHER" id="PTHR43205:SF7">
    <property type="entry name" value="PROSTAGLANDIN REDUCTASE 1"/>
    <property type="match status" value="1"/>
</dbReference>
<gene>
    <name evidence="2" type="primary">yncB_3</name>
    <name evidence="2" type="ORF">NCTC6754_05898</name>
</gene>
<keyword evidence="2" id="KW-0560">Oxidoreductase</keyword>
<evidence type="ECO:0000313" key="2">
    <source>
        <dbReference type="EMBL" id="VEB59392.1"/>
    </source>
</evidence>
<dbReference type="Pfam" id="PF00107">
    <property type="entry name" value="ADH_zinc_N"/>
    <property type="match status" value="1"/>
</dbReference>
<organism evidence="2 3">
    <name type="scientific">Salmonella enterica I</name>
    <dbReference type="NCBI Taxonomy" id="59201"/>
    <lineage>
        <taxon>Bacteria</taxon>
        <taxon>Pseudomonadati</taxon>
        <taxon>Pseudomonadota</taxon>
        <taxon>Gammaproteobacteria</taxon>
        <taxon>Enterobacterales</taxon>
        <taxon>Enterobacteriaceae</taxon>
        <taxon>Salmonella</taxon>
    </lineage>
</organism>
<dbReference type="InterPro" id="IPR045010">
    <property type="entry name" value="MDR_fam"/>
</dbReference>
<dbReference type="Gene3D" id="3.40.50.720">
    <property type="entry name" value="NAD(P)-binding Rossmann-like Domain"/>
    <property type="match status" value="1"/>
</dbReference>
<dbReference type="EC" id="1.3.1.-" evidence="2"/>
<feature type="domain" description="Alcohol dehydrogenase-like C-terminal" evidence="1">
    <location>
        <begin position="2"/>
        <end position="126"/>
    </location>
</feature>
<sequence>MGIAGGAEKCRHATDVLGFDLCLDHHADNFPQQLAQACPQGIDIYYENVGGKVFDAVLPLLNTSARIPLCGLVSGYNATALPDGPDRLPLLMATLLKKRIRLQGFIINQDYGHRIHEFQQEMGRWIKEGKIHYREQITDGLENAPEAFYGAAGGEELWQSRDTFSGRCVKKKWRHYVAIKMLQILKFRLYLYSSFRSRWGSLSRSAA</sequence>
<evidence type="ECO:0000259" key="1">
    <source>
        <dbReference type="Pfam" id="PF00107"/>
    </source>
</evidence>
<dbReference type="EMBL" id="LR134190">
    <property type="protein sequence ID" value="VEB59392.1"/>
    <property type="molecule type" value="Genomic_DNA"/>
</dbReference>
<proteinExistence type="predicted"/>
<accession>A0A447U368</accession>
<protein>
    <submittedName>
        <fullName evidence="2">NADP-dependent oxidoreductase</fullName>
        <ecNumber evidence="2">1.3.1.-</ecNumber>
    </submittedName>
</protein>
<reference evidence="2 3" key="1">
    <citation type="submission" date="2018-12" db="EMBL/GenBank/DDBJ databases">
        <authorList>
            <consortium name="Pathogen Informatics"/>
        </authorList>
    </citation>
    <scope>NUCLEOTIDE SEQUENCE [LARGE SCALE GENOMIC DNA]</scope>
    <source>
        <strain evidence="2 3">NCTC6754</strain>
    </source>
</reference>
<dbReference type="InterPro" id="IPR036291">
    <property type="entry name" value="NAD(P)-bd_dom_sf"/>
</dbReference>
<dbReference type="CDD" id="cd05288">
    <property type="entry name" value="PGDH"/>
    <property type="match status" value="1"/>
</dbReference>
<dbReference type="SUPFAM" id="SSF51735">
    <property type="entry name" value="NAD(P)-binding Rossmann-fold domains"/>
    <property type="match status" value="1"/>
</dbReference>
<dbReference type="InterPro" id="IPR013149">
    <property type="entry name" value="ADH-like_C"/>
</dbReference>
<name>A0A447U368_SALET</name>
<dbReference type="Proteomes" id="UP000269208">
    <property type="component" value="Chromosome"/>
</dbReference>
<evidence type="ECO:0000313" key="3">
    <source>
        <dbReference type="Proteomes" id="UP000269208"/>
    </source>
</evidence>